<proteinExistence type="predicted"/>
<keyword evidence="3" id="KW-1185">Reference proteome</keyword>
<evidence type="ECO:0000313" key="2">
    <source>
        <dbReference type="EMBL" id="NMH98365.1"/>
    </source>
</evidence>
<feature type="compositionally biased region" description="Basic and acidic residues" evidence="1">
    <location>
        <begin position="18"/>
        <end position="36"/>
    </location>
</feature>
<name>A0ABX1S9W8_9PSEU</name>
<feature type="compositionally biased region" description="Polar residues" evidence="1">
    <location>
        <begin position="75"/>
        <end position="86"/>
    </location>
</feature>
<accession>A0ABX1S9W8</accession>
<feature type="region of interest" description="Disordered" evidence="1">
    <location>
        <begin position="16"/>
        <end position="86"/>
    </location>
</feature>
<protein>
    <submittedName>
        <fullName evidence="2">Uncharacterized protein</fullName>
    </submittedName>
</protein>
<organism evidence="2 3">
    <name type="scientific">Pseudonocardia acidicola</name>
    <dbReference type="NCBI Taxonomy" id="2724939"/>
    <lineage>
        <taxon>Bacteria</taxon>
        <taxon>Bacillati</taxon>
        <taxon>Actinomycetota</taxon>
        <taxon>Actinomycetes</taxon>
        <taxon>Pseudonocardiales</taxon>
        <taxon>Pseudonocardiaceae</taxon>
        <taxon>Pseudonocardia</taxon>
    </lineage>
</organism>
<gene>
    <name evidence="2" type="ORF">HF526_13760</name>
</gene>
<dbReference type="EMBL" id="JAAXLA010000022">
    <property type="protein sequence ID" value="NMH98365.1"/>
    <property type="molecule type" value="Genomic_DNA"/>
</dbReference>
<comment type="caution">
    <text evidence="2">The sequence shown here is derived from an EMBL/GenBank/DDBJ whole genome shotgun (WGS) entry which is preliminary data.</text>
</comment>
<sequence length="86" mass="9450">MLAELTDDQLDALCSADRYAERPDDRPDLDELRADLDPATLARRAAQPSAGRRRCRRWRPARLQPHSGAAAGYASATQSTHHPAAT</sequence>
<feature type="compositionally biased region" description="Basic residues" evidence="1">
    <location>
        <begin position="51"/>
        <end position="60"/>
    </location>
</feature>
<dbReference type="RefSeq" id="WP_169381816.1">
    <property type="nucleotide sequence ID" value="NZ_JAAXLA010000022.1"/>
</dbReference>
<evidence type="ECO:0000313" key="3">
    <source>
        <dbReference type="Proteomes" id="UP000820669"/>
    </source>
</evidence>
<dbReference type="Proteomes" id="UP000820669">
    <property type="component" value="Unassembled WGS sequence"/>
</dbReference>
<evidence type="ECO:0000256" key="1">
    <source>
        <dbReference type="SAM" id="MobiDB-lite"/>
    </source>
</evidence>
<reference evidence="2 3" key="1">
    <citation type="submission" date="2020-04" db="EMBL/GenBank/DDBJ databases">
        <authorList>
            <person name="Klaysubun C."/>
            <person name="Duangmal K."/>
            <person name="Lipun K."/>
        </authorList>
    </citation>
    <scope>NUCLEOTIDE SEQUENCE [LARGE SCALE GENOMIC DNA]</scope>
    <source>
        <strain evidence="2 3">K10HN5</strain>
    </source>
</reference>